<accession>A0A212TEI2</accession>
<evidence type="ECO:0000313" key="1">
    <source>
        <dbReference type="EMBL" id="SNC64413.1"/>
    </source>
</evidence>
<dbReference type="RefSeq" id="WP_088818001.1">
    <property type="nucleotide sequence ID" value="NZ_FYEZ01000001.1"/>
</dbReference>
<organism evidence="1 2">
    <name type="scientific">Kytococcus aerolatus</name>
    <dbReference type="NCBI Taxonomy" id="592308"/>
    <lineage>
        <taxon>Bacteria</taxon>
        <taxon>Bacillati</taxon>
        <taxon>Actinomycetota</taxon>
        <taxon>Actinomycetes</taxon>
        <taxon>Micrococcales</taxon>
        <taxon>Kytococcaceae</taxon>
        <taxon>Kytococcus</taxon>
    </lineage>
</organism>
<evidence type="ECO:0000313" key="2">
    <source>
        <dbReference type="Proteomes" id="UP000198122"/>
    </source>
</evidence>
<dbReference type="Proteomes" id="UP000198122">
    <property type="component" value="Unassembled WGS sequence"/>
</dbReference>
<keyword evidence="2" id="KW-1185">Reference proteome</keyword>
<dbReference type="EMBL" id="FYEZ01000001">
    <property type="protein sequence ID" value="SNC64413.1"/>
    <property type="molecule type" value="Genomic_DNA"/>
</dbReference>
<protein>
    <recommendedName>
        <fullName evidence="3">Ribbon-helix-helix protein, copG family</fullName>
    </recommendedName>
</protein>
<reference evidence="1 2" key="1">
    <citation type="submission" date="2017-06" db="EMBL/GenBank/DDBJ databases">
        <authorList>
            <person name="Kim H.J."/>
            <person name="Triplett B.A."/>
        </authorList>
    </citation>
    <scope>NUCLEOTIDE SEQUENCE [LARGE SCALE GENOMIC DNA]</scope>
    <source>
        <strain evidence="1 2">DSM 22179</strain>
    </source>
</reference>
<dbReference type="AlphaFoldDB" id="A0A212TEI2"/>
<sequence length="93" mass="10523">MSTLEHRMQLLLDERRITLLRQRAAERGVSVSTVVRDAIDVALEEDAAVRRAEAAARFLELTAKATPITDEPEDISRLHEDMDAELIAKLERL</sequence>
<dbReference type="OrthoDB" id="5147985at2"/>
<name>A0A212TEI2_9MICO</name>
<evidence type="ECO:0008006" key="3">
    <source>
        <dbReference type="Google" id="ProtNLM"/>
    </source>
</evidence>
<gene>
    <name evidence="1" type="ORF">SAMN05445756_1106</name>
</gene>
<proteinExistence type="predicted"/>